<dbReference type="RefSeq" id="XP_066007739.1">
    <property type="nucleotide sequence ID" value="XM_066152963.1"/>
</dbReference>
<dbReference type="InParanoid" id="A0A7J6IP14"/>
<dbReference type="AlphaFoldDB" id="A0A7J6IP14"/>
<dbReference type="GeneID" id="90980327"/>
<accession>A0A7J6IP14</accession>
<proteinExistence type="predicted"/>
<reference evidence="1 2" key="1">
    <citation type="submission" date="2012-08" db="EMBL/GenBank/DDBJ databases">
        <authorList>
            <person name="Gan P.H.P."/>
            <person name="Ikeda K."/>
            <person name="Irieda H."/>
            <person name="Narusaka M."/>
            <person name="O'Connell R.J."/>
            <person name="Narusaka Y."/>
            <person name="Takano Y."/>
            <person name="Kubo Y."/>
            <person name="Shirasu K."/>
        </authorList>
    </citation>
    <scope>NUCLEOTIDE SEQUENCE [LARGE SCALE GENOMIC DNA]</scope>
    <source>
        <strain evidence="1 2">Nara gc5</strain>
    </source>
</reference>
<comment type="caution">
    <text evidence="1">The sequence shown here is derived from an EMBL/GenBank/DDBJ whole genome shotgun (WGS) entry which is preliminary data.</text>
</comment>
<evidence type="ECO:0000313" key="1">
    <source>
        <dbReference type="EMBL" id="KAF4478025.1"/>
    </source>
</evidence>
<reference evidence="1 2" key="2">
    <citation type="submission" date="2020-04" db="EMBL/GenBank/DDBJ databases">
        <title>Genome sequencing and assembly of multiple isolates from the Colletotrichum gloeosporioides species complex.</title>
        <authorList>
            <person name="Gan P."/>
            <person name="Shirasu K."/>
        </authorList>
    </citation>
    <scope>NUCLEOTIDE SEQUENCE [LARGE SCALE GENOMIC DNA]</scope>
    <source>
        <strain evidence="1 2">Nara gc5</strain>
    </source>
</reference>
<dbReference type="Proteomes" id="UP000011096">
    <property type="component" value="Unassembled WGS sequence"/>
</dbReference>
<dbReference type="EMBL" id="ANPB02000008">
    <property type="protein sequence ID" value="KAF4478025.1"/>
    <property type="molecule type" value="Genomic_DNA"/>
</dbReference>
<keyword evidence="2" id="KW-1185">Reference proteome</keyword>
<evidence type="ECO:0000313" key="2">
    <source>
        <dbReference type="Proteomes" id="UP000011096"/>
    </source>
</evidence>
<gene>
    <name evidence="1" type="ORF">CGGC5_v013691</name>
</gene>
<dbReference type="OrthoDB" id="10319004at2759"/>
<name>A0A7J6IP14_COLFN</name>
<sequence>MDDAFIGIHFLPPTRPLTTFPNGELLRSVAGSHILAFRRQLDGIDENLESWNAVQHVISTPVNGDAGVAHQAVFVVAAALQSSKKLDKKWLASTLRIELSRPNPSLQTWRSYILAFRQPTAAAPLA</sequence>
<protein>
    <submittedName>
        <fullName evidence="1">Uncharacterized protein</fullName>
    </submittedName>
</protein>
<organism evidence="1 2">
    <name type="scientific">Colletotrichum fructicola (strain Nara gc5)</name>
    <name type="common">Anthracnose fungus</name>
    <name type="synonym">Colletotrichum gloeosporioides (strain Nara gc5)</name>
    <dbReference type="NCBI Taxonomy" id="1213859"/>
    <lineage>
        <taxon>Eukaryota</taxon>
        <taxon>Fungi</taxon>
        <taxon>Dikarya</taxon>
        <taxon>Ascomycota</taxon>
        <taxon>Pezizomycotina</taxon>
        <taxon>Sordariomycetes</taxon>
        <taxon>Hypocreomycetidae</taxon>
        <taxon>Glomerellales</taxon>
        <taxon>Glomerellaceae</taxon>
        <taxon>Colletotrichum</taxon>
        <taxon>Colletotrichum gloeosporioides species complex</taxon>
    </lineage>
</organism>